<accession>A0A2I0HR55</accession>
<organism evidence="2 3">
    <name type="scientific">Punica granatum</name>
    <name type="common">Pomegranate</name>
    <dbReference type="NCBI Taxonomy" id="22663"/>
    <lineage>
        <taxon>Eukaryota</taxon>
        <taxon>Viridiplantae</taxon>
        <taxon>Streptophyta</taxon>
        <taxon>Embryophyta</taxon>
        <taxon>Tracheophyta</taxon>
        <taxon>Spermatophyta</taxon>
        <taxon>Magnoliopsida</taxon>
        <taxon>eudicotyledons</taxon>
        <taxon>Gunneridae</taxon>
        <taxon>Pentapetalae</taxon>
        <taxon>rosids</taxon>
        <taxon>malvids</taxon>
        <taxon>Myrtales</taxon>
        <taxon>Lythraceae</taxon>
        <taxon>Punica</taxon>
    </lineage>
</organism>
<reference evidence="2 3" key="1">
    <citation type="submission" date="2017-11" db="EMBL/GenBank/DDBJ databases">
        <title>De-novo sequencing of pomegranate (Punica granatum L.) genome.</title>
        <authorList>
            <person name="Akparov Z."/>
            <person name="Amiraslanov A."/>
            <person name="Hajiyeva S."/>
            <person name="Abbasov M."/>
            <person name="Kaur K."/>
            <person name="Hamwieh A."/>
            <person name="Solovyev V."/>
            <person name="Salamov A."/>
            <person name="Braich B."/>
            <person name="Kosarev P."/>
            <person name="Mahmoud A."/>
            <person name="Hajiyev E."/>
            <person name="Babayeva S."/>
            <person name="Izzatullayeva V."/>
            <person name="Mammadov A."/>
            <person name="Mammadov A."/>
            <person name="Sharifova S."/>
            <person name="Ojaghi J."/>
            <person name="Eynullazada K."/>
            <person name="Bayramov B."/>
            <person name="Abdulazimova A."/>
            <person name="Shahmuradov I."/>
        </authorList>
    </citation>
    <scope>NUCLEOTIDE SEQUENCE [LARGE SCALE GENOMIC DNA]</scope>
    <source>
        <strain evidence="3">cv. AG2017</strain>
        <tissue evidence="2">Leaf</tissue>
    </source>
</reference>
<name>A0A2I0HR55_PUNGR</name>
<protein>
    <submittedName>
        <fullName evidence="2">Uncharacterized protein</fullName>
    </submittedName>
</protein>
<feature type="region of interest" description="Disordered" evidence="1">
    <location>
        <begin position="1"/>
        <end position="30"/>
    </location>
</feature>
<dbReference type="STRING" id="22663.A0A2I0HR55"/>
<keyword evidence="3" id="KW-1185">Reference proteome</keyword>
<gene>
    <name evidence="2" type="ORF">CRG98_045868</name>
</gene>
<feature type="compositionally biased region" description="Basic and acidic residues" evidence="1">
    <location>
        <begin position="1"/>
        <end position="10"/>
    </location>
</feature>
<evidence type="ECO:0000313" key="2">
    <source>
        <dbReference type="EMBL" id="PKI33746.1"/>
    </source>
</evidence>
<evidence type="ECO:0000256" key="1">
    <source>
        <dbReference type="SAM" id="MobiDB-lite"/>
    </source>
</evidence>
<dbReference type="Proteomes" id="UP000233551">
    <property type="component" value="Unassembled WGS sequence"/>
</dbReference>
<evidence type="ECO:0000313" key="3">
    <source>
        <dbReference type="Proteomes" id="UP000233551"/>
    </source>
</evidence>
<proteinExistence type="predicted"/>
<sequence length="158" mass="17850">MRESNKHDESPVGPGPTHPAQPGQEHASPDPCQEVAIDFSILLNKRAITYGLLRNREPQNVGGGTAEVEVLPFDYSVENHIKEMDMIARLCWEEGGIVEDSEIARLSSSLTFIREWRFFNYEPRVVEFSSQTCSAADEGALGPIRYRSSHLQLFPRYQ</sequence>
<dbReference type="EMBL" id="PGOL01006388">
    <property type="protein sequence ID" value="PKI33746.1"/>
    <property type="molecule type" value="Genomic_DNA"/>
</dbReference>
<dbReference type="AlphaFoldDB" id="A0A2I0HR55"/>
<comment type="caution">
    <text evidence="2">The sequence shown here is derived from an EMBL/GenBank/DDBJ whole genome shotgun (WGS) entry which is preliminary data.</text>
</comment>